<reference evidence="7" key="1">
    <citation type="journal article" date="2021" name="Open Biol.">
        <title>Shared evolutionary footprints suggest mitochondrial oxidative damage underlies multiple complex I losses in fungi.</title>
        <authorList>
            <person name="Schikora-Tamarit M.A."/>
            <person name="Marcet-Houben M."/>
            <person name="Nosek J."/>
            <person name="Gabaldon T."/>
        </authorList>
    </citation>
    <scope>NUCLEOTIDE SEQUENCE</scope>
    <source>
        <strain evidence="7">CBS6341</strain>
    </source>
</reference>
<dbReference type="SUPFAM" id="SSF52540">
    <property type="entry name" value="P-loop containing nucleoside triphosphate hydrolases"/>
    <property type="match status" value="1"/>
</dbReference>
<dbReference type="InterPro" id="IPR027417">
    <property type="entry name" value="P-loop_NTPase"/>
</dbReference>
<keyword evidence="4" id="KW-0342">GTP-binding</keyword>
<dbReference type="OrthoDB" id="391988at2759"/>
<evidence type="ECO:0000256" key="2">
    <source>
        <dbReference type="ARBA" id="ARBA00022741"/>
    </source>
</evidence>
<dbReference type="Pfam" id="PF01926">
    <property type="entry name" value="MMR_HSR1"/>
    <property type="match status" value="1"/>
</dbReference>
<accession>A0A9P8TIJ2</accession>
<feature type="compositionally biased region" description="Pro residues" evidence="5">
    <location>
        <begin position="210"/>
        <end position="255"/>
    </location>
</feature>
<gene>
    <name evidence="7" type="ORF">WICMUC_000811</name>
</gene>
<dbReference type="InterPro" id="IPR006073">
    <property type="entry name" value="GTP-bd"/>
</dbReference>
<dbReference type="GO" id="GO:0005525">
    <property type="term" value="F:GTP binding"/>
    <property type="evidence" value="ECO:0007669"/>
    <property type="project" value="UniProtKB-KW"/>
</dbReference>
<evidence type="ECO:0000259" key="6">
    <source>
        <dbReference type="PROSITE" id="PS51706"/>
    </source>
</evidence>
<dbReference type="AlphaFoldDB" id="A0A9P8TIJ2"/>
<dbReference type="InterPro" id="IPR052279">
    <property type="entry name" value="EngB_GTPase"/>
</dbReference>
<comment type="caution">
    <text evidence="7">The sequence shown here is derived from an EMBL/GenBank/DDBJ whole genome shotgun (WGS) entry which is preliminary data.</text>
</comment>
<dbReference type="GO" id="GO:0005739">
    <property type="term" value="C:mitochondrion"/>
    <property type="evidence" value="ECO:0007669"/>
    <property type="project" value="TreeGrafter"/>
</dbReference>
<protein>
    <recommendedName>
        <fullName evidence="6">EngB-type G domain-containing protein</fullName>
    </recommendedName>
</protein>
<keyword evidence="3" id="KW-0460">Magnesium</keyword>
<feature type="domain" description="EngB-type G" evidence="6">
    <location>
        <begin position="75"/>
        <end position="236"/>
    </location>
</feature>
<keyword evidence="2" id="KW-0547">Nucleotide-binding</keyword>
<evidence type="ECO:0000256" key="1">
    <source>
        <dbReference type="ARBA" id="ARBA00022723"/>
    </source>
</evidence>
<name>A0A9P8TIJ2_9ASCO</name>
<proteinExistence type="predicted"/>
<evidence type="ECO:0000256" key="4">
    <source>
        <dbReference type="ARBA" id="ARBA00023134"/>
    </source>
</evidence>
<dbReference type="EMBL" id="JAEUBF010000264">
    <property type="protein sequence ID" value="KAH3679671.1"/>
    <property type="molecule type" value="Genomic_DNA"/>
</dbReference>
<organism evidence="7 8">
    <name type="scientific">Wickerhamomyces mucosus</name>
    <dbReference type="NCBI Taxonomy" id="1378264"/>
    <lineage>
        <taxon>Eukaryota</taxon>
        <taxon>Fungi</taxon>
        <taxon>Dikarya</taxon>
        <taxon>Ascomycota</taxon>
        <taxon>Saccharomycotina</taxon>
        <taxon>Saccharomycetes</taxon>
        <taxon>Phaffomycetales</taxon>
        <taxon>Wickerhamomycetaceae</taxon>
        <taxon>Wickerhamomyces</taxon>
    </lineage>
</organism>
<keyword evidence="1" id="KW-0479">Metal-binding</keyword>
<dbReference type="Gene3D" id="3.40.50.300">
    <property type="entry name" value="P-loop containing nucleotide triphosphate hydrolases"/>
    <property type="match status" value="1"/>
</dbReference>
<evidence type="ECO:0000313" key="8">
    <source>
        <dbReference type="Proteomes" id="UP000769528"/>
    </source>
</evidence>
<sequence>MLLHRHSLVRYFHSSSYRYSEKLFELNNKYRSPFQVVPKFNELGNITNFFNTTHIKLDYTCLRYSEIPNSSSNLVLPEILFLGKCNVGKSTLLNTLFNTDQESPIAYASKKAGYTQTLNCFNIGRRFKIIDTPGYGIKGTIEQGKTIMEFLNKSRNLKKVFLLIGAKEGFNDNDYLILDSLVEMGISFDICFTKLDKLKSTSPINQHIPPLDPPLAPPLPPPKPPLEPPLAPPKPPRPPLPPPKPPRPPLAPPAPPAPPADFFFFGFGTTDFGFGKNLSIGNNLSGAIKNLSPSLKLSAWTPSEGLIVKNTSFKGPKISSTLPI</sequence>
<dbReference type="GO" id="GO:0046872">
    <property type="term" value="F:metal ion binding"/>
    <property type="evidence" value="ECO:0007669"/>
    <property type="project" value="UniProtKB-KW"/>
</dbReference>
<dbReference type="PANTHER" id="PTHR46498">
    <property type="entry name" value="GTP-BINDING PROTEIN 8"/>
    <property type="match status" value="1"/>
</dbReference>
<dbReference type="PROSITE" id="PS51706">
    <property type="entry name" value="G_ENGB"/>
    <property type="match status" value="1"/>
</dbReference>
<keyword evidence="8" id="KW-1185">Reference proteome</keyword>
<evidence type="ECO:0000256" key="5">
    <source>
        <dbReference type="SAM" id="MobiDB-lite"/>
    </source>
</evidence>
<dbReference type="Proteomes" id="UP000769528">
    <property type="component" value="Unassembled WGS sequence"/>
</dbReference>
<dbReference type="PANTHER" id="PTHR46498:SF1">
    <property type="entry name" value="GTP-BINDING PROTEIN 8"/>
    <property type="match status" value="1"/>
</dbReference>
<evidence type="ECO:0000313" key="7">
    <source>
        <dbReference type="EMBL" id="KAH3679671.1"/>
    </source>
</evidence>
<feature type="region of interest" description="Disordered" evidence="5">
    <location>
        <begin position="204"/>
        <end position="255"/>
    </location>
</feature>
<reference evidence="7" key="2">
    <citation type="submission" date="2021-01" db="EMBL/GenBank/DDBJ databases">
        <authorList>
            <person name="Schikora-Tamarit M.A."/>
        </authorList>
    </citation>
    <scope>NUCLEOTIDE SEQUENCE</scope>
    <source>
        <strain evidence="7">CBS6341</strain>
    </source>
</reference>
<dbReference type="InterPro" id="IPR030393">
    <property type="entry name" value="G_ENGB_dom"/>
</dbReference>
<evidence type="ECO:0000256" key="3">
    <source>
        <dbReference type="ARBA" id="ARBA00022842"/>
    </source>
</evidence>